<keyword evidence="8" id="KW-1185">Reference proteome</keyword>
<dbReference type="InterPro" id="IPR010226">
    <property type="entry name" value="NADH_quinone_OxRdtase_chainI"/>
</dbReference>
<name>A1ALK8_PELPD</name>
<evidence type="ECO:0000256" key="5">
    <source>
        <dbReference type="ARBA" id="ARBA00023014"/>
    </source>
</evidence>
<sequence>MITIPGKMAKEVLRHSIMAPATRNYPFEKLEMPDNFRGKIVFDYEKCIGCKICVRDCPARAITITRVADKVFEAEFYLDRCIYCAQCVDSCPKGALDNTREFELAQIDRTQHRIHFHAKTDVGDVEGTP</sequence>
<dbReference type="Proteomes" id="UP000006732">
    <property type="component" value="Chromosome"/>
</dbReference>
<dbReference type="EMBL" id="CP000482">
    <property type="protein sequence ID" value="ABK98228.1"/>
    <property type="molecule type" value="Genomic_DNA"/>
</dbReference>
<evidence type="ECO:0000259" key="6">
    <source>
        <dbReference type="PROSITE" id="PS51379"/>
    </source>
</evidence>
<evidence type="ECO:0000256" key="4">
    <source>
        <dbReference type="ARBA" id="ARBA00023004"/>
    </source>
</evidence>
<dbReference type="Gene3D" id="3.30.70.3270">
    <property type="match status" value="1"/>
</dbReference>
<dbReference type="GO" id="GO:0016020">
    <property type="term" value="C:membrane"/>
    <property type="evidence" value="ECO:0007669"/>
    <property type="project" value="InterPro"/>
</dbReference>
<protein>
    <submittedName>
        <fullName evidence="7">4Fe-4S ferredoxin, iron-sulfur binding domain protein</fullName>
    </submittedName>
</protein>
<proteinExistence type="predicted"/>
<keyword evidence="3" id="KW-0677">Repeat</keyword>
<dbReference type="eggNOG" id="COG1143">
    <property type="taxonomic scope" value="Bacteria"/>
</dbReference>
<reference evidence="7 8" key="1">
    <citation type="submission" date="2006-10" db="EMBL/GenBank/DDBJ databases">
        <title>Complete sequence of chromosome of Pelobacter propionicus DSM 2379.</title>
        <authorList>
            <consortium name="US DOE Joint Genome Institute"/>
            <person name="Copeland A."/>
            <person name="Lucas S."/>
            <person name="Lapidus A."/>
            <person name="Barry K."/>
            <person name="Detter J.C."/>
            <person name="Glavina del Rio T."/>
            <person name="Hammon N."/>
            <person name="Israni S."/>
            <person name="Dalin E."/>
            <person name="Tice H."/>
            <person name="Pitluck S."/>
            <person name="Saunders E."/>
            <person name="Brettin T."/>
            <person name="Bruce D."/>
            <person name="Han C."/>
            <person name="Tapia R."/>
            <person name="Schmutz J."/>
            <person name="Larimer F."/>
            <person name="Land M."/>
            <person name="Hauser L."/>
            <person name="Kyrpides N."/>
            <person name="Kim E."/>
            <person name="Lovley D."/>
            <person name="Richardson P."/>
        </authorList>
    </citation>
    <scope>NUCLEOTIDE SEQUENCE [LARGE SCALE GENOMIC DNA]</scope>
    <source>
        <strain evidence="8">DSM 2379 / NBRC 103807 / OttBd1</strain>
    </source>
</reference>
<accession>A1ALK8</accession>
<evidence type="ECO:0000256" key="2">
    <source>
        <dbReference type="ARBA" id="ARBA00022723"/>
    </source>
</evidence>
<keyword evidence="1" id="KW-0004">4Fe-4S</keyword>
<gene>
    <name evidence="7" type="ordered locus">Ppro_0597</name>
</gene>
<evidence type="ECO:0000313" key="7">
    <source>
        <dbReference type="EMBL" id="ABK98228.1"/>
    </source>
</evidence>
<dbReference type="SUPFAM" id="SSF54862">
    <property type="entry name" value="4Fe-4S ferredoxins"/>
    <property type="match status" value="1"/>
</dbReference>
<dbReference type="Pfam" id="PF13187">
    <property type="entry name" value="Fer4_9"/>
    <property type="match status" value="1"/>
</dbReference>
<evidence type="ECO:0000256" key="1">
    <source>
        <dbReference type="ARBA" id="ARBA00022485"/>
    </source>
</evidence>
<dbReference type="RefSeq" id="WP_011734541.1">
    <property type="nucleotide sequence ID" value="NC_008609.1"/>
</dbReference>
<dbReference type="GO" id="GO:0051539">
    <property type="term" value="F:4 iron, 4 sulfur cluster binding"/>
    <property type="evidence" value="ECO:0007669"/>
    <property type="project" value="UniProtKB-KW"/>
</dbReference>
<dbReference type="GO" id="GO:0046872">
    <property type="term" value="F:metal ion binding"/>
    <property type="evidence" value="ECO:0007669"/>
    <property type="project" value="UniProtKB-KW"/>
</dbReference>
<evidence type="ECO:0000256" key="3">
    <source>
        <dbReference type="ARBA" id="ARBA00022737"/>
    </source>
</evidence>
<dbReference type="InterPro" id="IPR017900">
    <property type="entry name" value="4Fe4S_Fe_S_CS"/>
</dbReference>
<dbReference type="GO" id="GO:0016651">
    <property type="term" value="F:oxidoreductase activity, acting on NAD(P)H"/>
    <property type="evidence" value="ECO:0007669"/>
    <property type="project" value="InterPro"/>
</dbReference>
<keyword evidence="4" id="KW-0408">Iron</keyword>
<dbReference type="PROSITE" id="PS00198">
    <property type="entry name" value="4FE4S_FER_1"/>
    <property type="match status" value="2"/>
</dbReference>
<feature type="domain" description="4Fe-4S ferredoxin-type" evidence="6">
    <location>
        <begin position="72"/>
        <end position="101"/>
    </location>
</feature>
<dbReference type="PROSITE" id="PS51379">
    <property type="entry name" value="4FE4S_FER_2"/>
    <property type="match status" value="2"/>
</dbReference>
<evidence type="ECO:0000313" key="8">
    <source>
        <dbReference type="Proteomes" id="UP000006732"/>
    </source>
</evidence>
<dbReference type="InterPro" id="IPR017896">
    <property type="entry name" value="4Fe4S_Fe-S-bd"/>
</dbReference>
<dbReference type="STRING" id="338966.Ppro_0597"/>
<dbReference type="HOGENOM" id="CLU_067218_4_6_7"/>
<keyword evidence="2" id="KW-0479">Metal-binding</keyword>
<keyword evidence="5" id="KW-0411">Iron-sulfur</keyword>
<organism evidence="7 8">
    <name type="scientific">Pelobacter propionicus (strain DSM 2379 / NBRC 103807 / OttBd1)</name>
    <dbReference type="NCBI Taxonomy" id="338966"/>
    <lineage>
        <taxon>Bacteria</taxon>
        <taxon>Pseudomonadati</taxon>
        <taxon>Thermodesulfobacteriota</taxon>
        <taxon>Desulfuromonadia</taxon>
        <taxon>Desulfuromonadales</taxon>
        <taxon>Desulfuromonadaceae</taxon>
        <taxon>Pelobacter</taxon>
    </lineage>
</organism>
<dbReference type="KEGG" id="ppd:Ppro_0597"/>
<dbReference type="PANTHER" id="PTHR10849">
    <property type="entry name" value="NADH DEHYDROGENASE UBIQUINONE IRON-SULFUR PROTEIN 8, MITOCHONDRIAL"/>
    <property type="match status" value="1"/>
</dbReference>
<dbReference type="AlphaFoldDB" id="A1ALK8"/>
<feature type="domain" description="4Fe-4S ferredoxin-type" evidence="6">
    <location>
        <begin position="38"/>
        <end position="67"/>
    </location>
</feature>